<dbReference type="RefSeq" id="WP_073494344.1">
    <property type="nucleotide sequence ID" value="NZ_FRBI01000002.1"/>
</dbReference>
<keyword evidence="3" id="KW-1185">Reference proteome</keyword>
<keyword evidence="1" id="KW-0812">Transmembrane</keyword>
<evidence type="ECO:0000313" key="2">
    <source>
        <dbReference type="EMBL" id="SHL08524.1"/>
    </source>
</evidence>
<dbReference type="Proteomes" id="UP000184111">
    <property type="component" value="Unassembled WGS sequence"/>
</dbReference>
<sequence>MLAPTTDAAAWVLASAAASGALVRLIIGVLAAHATRAALRPSTTEESAHRLAVLRALLAELRRPRR</sequence>
<keyword evidence="1" id="KW-1133">Transmembrane helix</keyword>
<feature type="transmembrane region" description="Helical" evidence="1">
    <location>
        <begin position="12"/>
        <end position="32"/>
    </location>
</feature>
<proteinExistence type="predicted"/>
<keyword evidence="1" id="KW-0472">Membrane</keyword>
<protein>
    <submittedName>
        <fullName evidence="2">Uncharacterized protein</fullName>
    </submittedName>
</protein>
<name>A0A1M6XRE0_9ACTN</name>
<evidence type="ECO:0000256" key="1">
    <source>
        <dbReference type="SAM" id="Phobius"/>
    </source>
</evidence>
<dbReference type="EMBL" id="FRBI01000002">
    <property type="protein sequence ID" value="SHL08524.1"/>
    <property type="molecule type" value="Genomic_DNA"/>
</dbReference>
<gene>
    <name evidence="2" type="ORF">SAMN05216499_102502</name>
</gene>
<evidence type="ECO:0000313" key="3">
    <source>
        <dbReference type="Proteomes" id="UP000184111"/>
    </source>
</evidence>
<reference evidence="2 3" key="1">
    <citation type="submission" date="2016-11" db="EMBL/GenBank/DDBJ databases">
        <authorList>
            <person name="Jaros S."/>
            <person name="Januszkiewicz K."/>
            <person name="Wedrychowicz H."/>
        </authorList>
    </citation>
    <scope>NUCLEOTIDE SEQUENCE [LARGE SCALE GENOMIC DNA]</scope>
    <source>
        <strain evidence="2 3">CGMCC 4.2025</strain>
    </source>
</reference>
<accession>A0A1M6XRE0</accession>
<dbReference type="AlphaFoldDB" id="A0A1M6XRE0"/>
<organism evidence="2 3">
    <name type="scientific">Actinacidiphila paucisporea</name>
    <dbReference type="NCBI Taxonomy" id="310782"/>
    <lineage>
        <taxon>Bacteria</taxon>
        <taxon>Bacillati</taxon>
        <taxon>Actinomycetota</taxon>
        <taxon>Actinomycetes</taxon>
        <taxon>Kitasatosporales</taxon>
        <taxon>Streptomycetaceae</taxon>
        <taxon>Actinacidiphila</taxon>
    </lineage>
</organism>